<keyword evidence="1" id="KW-0812">Transmembrane</keyword>
<protein>
    <submittedName>
        <fullName evidence="2">Uncharacterized protein</fullName>
    </submittedName>
</protein>
<dbReference type="EMBL" id="JTHE03000111">
    <property type="protein sequence ID" value="MCM1985099.1"/>
    <property type="molecule type" value="Genomic_DNA"/>
</dbReference>
<dbReference type="AlphaFoldDB" id="A0ABD4T9I3"/>
<evidence type="ECO:0000313" key="2">
    <source>
        <dbReference type="EMBL" id="MCM1985099.1"/>
    </source>
</evidence>
<feature type="transmembrane region" description="Helical" evidence="1">
    <location>
        <begin position="7"/>
        <end position="25"/>
    </location>
</feature>
<accession>A0ABD4T9I3</accession>
<feature type="transmembrane region" description="Helical" evidence="1">
    <location>
        <begin position="214"/>
        <end position="239"/>
    </location>
</feature>
<feature type="transmembrane region" description="Helical" evidence="1">
    <location>
        <begin position="180"/>
        <end position="202"/>
    </location>
</feature>
<evidence type="ECO:0000313" key="3">
    <source>
        <dbReference type="Proteomes" id="UP000031561"/>
    </source>
</evidence>
<dbReference type="RefSeq" id="WP_166283456.1">
    <property type="nucleotide sequence ID" value="NZ_JTHE03000111.1"/>
</dbReference>
<dbReference type="Proteomes" id="UP000031561">
    <property type="component" value="Unassembled WGS sequence"/>
</dbReference>
<keyword evidence="3" id="KW-1185">Reference proteome</keyword>
<name>A0ABD4T9I3_9CYAN</name>
<reference evidence="2 3" key="1">
    <citation type="journal article" date="2015" name="Genome Announc.">
        <title>Draft Genome Sequence of Filamentous Marine Cyanobacterium Lyngbya confervoides Strain BDU141951.</title>
        <authorList>
            <person name="Chandrababunaidu M.M."/>
            <person name="Sen D."/>
            <person name="Tripathy S."/>
        </authorList>
    </citation>
    <scope>NUCLEOTIDE SEQUENCE [LARGE SCALE GENOMIC DNA]</scope>
    <source>
        <strain evidence="2 3">BDU141951</strain>
    </source>
</reference>
<feature type="transmembrane region" description="Helical" evidence="1">
    <location>
        <begin position="251"/>
        <end position="278"/>
    </location>
</feature>
<proteinExistence type="predicted"/>
<keyword evidence="1" id="KW-1133">Transmembrane helix</keyword>
<evidence type="ECO:0000256" key="1">
    <source>
        <dbReference type="SAM" id="Phobius"/>
    </source>
</evidence>
<feature type="transmembrane region" description="Helical" evidence="1">
    <location>
        <begin position="45"/>
        <end position="66"/>
    </location>
</feature>
<comment type="caution">
    <text evidence="2">The sequence shown here is derived from an EMBL/GenBank/DDBJ whole genome shotgun (WGS) entry which is preliminary data.</text>
</comment>
<sequence length="298" mass="31724">MFSQIQQAILPFTMIGVVLWVYGLYRVSADQGFWSEESKQRFLWLFFVAILIGNDGYLLGAGIRVLNEVVMNVNRMALEASFNGVSNRDNIRNAQLNIQLGIIAGNLSQSCLKKTTDEEKSACLASIQSKALAQLKKQNANLLNQTWKGGSALAKNALEVTVLAGPNLGAMSLWMTVSNAFLVISRVALLVWASSAPLWVAITLFPMNSRGINIFLMGFWSVGMIIVSYTLIHGFLAFLMATNIGLTPTMFAFLAGCLAPIGAVLIAAGSAVGLMVGLSGGVVKGLQLTGSAVGGGKA</sequence>
<keyword evidence="1" id="KW-0472">Membrane</keyword>
<gene>
    <name evidence="2" type="ORF">QQ91_0019960</name>
</gene>
<organism evidence="2 3">
    <name type="scientific">Lyngbya confervoides BDU141951</name>
    <dbReference type="NCBI Taxonomy" id="1574623"/>
    <lineage>
        <taxon>Bacteria</taxon>
        <taxon>Bacillati</taxon>
        <taxon>Cyanobacteriota</taxon>
        <taxon>Cyanophyceae</taxon>
        <taxon>Oscillatoriophycideae</taxon>
        <taxon>Oscillatoriales</taxon>
        <taxon>Microcoleaceae</taxon>
        <taxon>Lyngbya</taxon>
    </lineage>
</organism>